<evidence type="ECO:0000256" key="10">
    <source>
        <dbReference type="SAM" id="Phobius"/>
    </source>
</evidence>
<protein>
    <recommendedName>
        <fullName evidence="11">G-protein coupled receptors family 1 profile domain-containing protein</fullName>
    </recommendedName>
</protein>
<evidence type="ECO:0000313" key="13">
    <source>
        <dbReference type="Proteomes" id="UP000694393"/>
    </source>
</evidence>
<dbReference type="PROSITE" id="PS50262">
    <property type="entry name" value="G_PROTEIN_RECEP_F1_2"/>
    <property type="match status" value="1"/>
</dbReference>
<dbReference type="PANTHER" id="PTHR45822">
    <property type="entry name" value="FREE FATTY ACID RECEPTOR 2-RELATED"/>
    <property type="match status" value="1"/>
</dbReference>
<dbReference type="PRINTS" id="PR01904">
    <property type="entry name" value="GPR40FAMILY"/>
</dbReference>
<dbReference type="Proteomes" id="UP000694393">
    <property type="component" value="Unplaced"/>
</dbReference>
<name>A0A8C8RQP4_9SAUR</name>
<organism evidence="12 13">
    <name type="scientific">Pelusios castaneus</name>
    <name type="common">West African mud turtle</name>
    <dbReference type="NCBI Taxonomy" id="367368"/>
    <lineage>
        <taxon>Eukaryota</taxon>
        <taxon>Metazoa</taxon>
        <taxon>Chordata</taxon>
        <taxon>Craniata</taxon>
        <taxon>Vertebrata</taxon>
        <taxon>Euteleostomi</taxon>
        <taxon>Archelosauria</taxon>
        <taxon>Testudinata</taxon>
        <taxon>Testudines</taxon>
        <taxon>Pleurodira</taxon>
        <taxon>Pelomedusidae</taxon>
        <taxon>Pelusios</taxon>
    </lineage>
</organism>
<dbReference type="Gene3D" id="1.20.1070.10">
    <property type="entry name" value="Rhodopsin 7-helix transmembrane proteins"/>
    <property type="match status" value="1"/>
</dbReference>
<feature type="transmembrane region" description="Helical" evidence="10">
    <location>
        <begin position="107"/>
        <end position="126"/>
    </location>
</feature>
<keyword evidence="7 9" id="KW-0675">Receptor</keyword>
<dbReference type="InterPro" id="IPR017452">
    <property type="entry name" value="GPCR_Rhodpsn_7TM"/>
</dbReference>
<comment type="subcellular location">
    <subcellularLocation>
        <location evidence="1">Cell membrane</location>
        <topology evidence="1">Multi-pass membrane protein</topology>
    </subcellularLocation>
</comment>
<dbReference type="AlphaFoldDB" id="A0A8C8RQP4"/>
<keyword evidence="8 9" id="KW-0807">Transducer</keyword>
<feature type="transmembrane region" description="Helical" evidence="10">
    <location>
        <begin position="147"/>
        <end position="170"/>
    </location>
</feature>
<comment type="similarity">
    <text evidence="9">Belongs to the G-protein coupled receptor 1 family.</text>
</comment>
<evidence type="ECO:0000256" key="2">
    <source>
        <dbReference type="ARBA" id="ARBA00022475"/>
    </source>
</evidence>
<dbReference type="CDD" id="cd15170">
    <property type="entry name" value="7tmA_FFAR2_FFAR3"/>
    <property type="match status" value="1"/>
</dbReference>
<evidence type="ECO:0000256" key="9">
    <source>
        <dbReference type="RuleBase" id="RU000688"/>
    </source>
</evidence>
<evidence type="ECO:0000256" key="3">
    <source>
        <dbReference type="ARBA" id="ARBA00022692"/>
    </source>
</evidence>
<keyword evidence="6 10" id="KW-0472">Membrane</keyword>
<evidence type="ECO:0000256" key="8">
    <source>
        <dbReference type="ARBA" id="ARBA00023224"/>
    </source>
</evidence>
<dbReference type="InterPro" id="IPR000276">
    <property type="entry name" value="GPCR_Rhodpsn"/>
</dbReference>
<dbReference type="GO" id="GO:0004930">
    <property type="term" value="F:G protein-coupled receptor activity"/>
    <property type="evidence" value="ECO:0007669"/>
    <property type="project" value="UniProtKB-KW"/>
</dbReference>
<evidence type="ECO:0000256" key="4">
    <source>
        <dbReference type="ARBA" id="ARBA00022989"/>
    </source>
</evidence>
<proteinExistence type="inferred from homology"/>
<feature type="transmembrane region" description="Helical" evidence="10">
    <location>
        <begin position="243"/>
        <end position="262"/>
    </location>
</feature>
<dbReference type="PANTHER" id="PTHR45822:SF5">
    <property type="entry name" value="FREE FATTY ACID RECEPTOR 2"/>
    <property type="match status" value="1"/>
</dbReference>
<keyword evidence="3 9" id="KW-0812">Transmembrane</keyword>
<evidence type="ECO:0000259" key="11">
    <source>
        <dbReference type="PROSITE" id="PS50262"/>
    </source>
</evidence>
<feature type="transmembrane region" description="Helical" evidence="10">
    <location>
        <begin position="205"/>
        <end position="231"/>
    </location>
</feature>
<evidence type="ECO:0000313" key="12">
    <source>
        <dbReference type="Ensembl" id="ENSPCEP00000008425.1"/>
    </source>
</evidence>
<evidence type="ECO:0000256" key="6">
    <source>
        <dbReference type="ARBA" id="ARBA00023136"/>
    </source>
</evidence>
<dbReference type="InterPro" id="IPR013312">
    <property type="entry name" value="GPR40-rel_orph"/>
</dbReference>
<dbReference type="GO" id="GO:0005886">
    <property type="term" value="C:plasma membrane"/>
    <property type="evidence" value="ECO:0007669"/>
    <property type="project" value="UniProtKB-SubCell"/>
</dbReference>
<keyword evidence="5 9" id="KW-0297">G-protein coupled receptor</keyword>
<reference evidence="12" key="1">
    <citation type="submission" date="2025-08" db="UniProtKB">
        <authorList>
            <consortium name="Ensembl"/>
        </authorList>
    </citation>
    <scope>IDENTIFICATION</scope>
</reference>
<keyword evidence="2" id="KW-1003">Cell membrane</keyword>
<keyword evidence="13" id="KW-1185">Reference proteome</keyword>
<evidence type="ECO:0000256" key="1">
    <source>
        <dbReference type="ARBA" id="ARBA00004651"/>
    </source>
</evidence>
<feature type="transmembrane region" description="Helical" evidence="10">
    <location>
        <begin position="70"/>
        <end position="87"/>
    </location>
</feature>
<dbReference type="Pfam" id="PF00001">
    <property type="entry name" value="7tm_1"/>
    <property type="match status" value="1"/>
</dbReference>
<dbReference type="PROSITE" id="PS00237">
    <property type="entry name" value="G_PROTEIN_RECEP_F1_1"/>
    <property type="match status" value="1"/>
</dbReference>
<reference evidence="12" key="2">
    <citation type="submission" date="2025-09" db="UniProtKB">
        <authorList>
            <consortium name="Ensembl"/>
        </authorList>
    </citation>
    <scope>IDENTIFICATION</scope>
</reference>
<dbReference type="GO" id="GO:0071398">
    <property type="term" value="P:cellular response to fatty acid"/>
    <property type="evidence" value="ECO:0007669"/>
    <property type="project" value="TreeGrafter"/>
</dbReference>
<feature type="transmembrane region" description="Helical" evidence="10">
    <location>
        <begin position="35"/>
        <end position="58"/>
    </location>
</feature>
<dbReference type="Ensembl" id="ENSPCET00000008728.1">
    <property type="protein sequence ID" value="ENSPCEP00000008425.1"/>
    <property type="gene ID" value="ENSPCEG00000006781.1"/>
</dbReference>
<evidence type="ECO:0000256" key="7">
    <source>
        <dbReference type="ARBA" id="ARBA00023170"/>
    </source>
</evidence>
<dbReference type="PRINTS" id="PR00237">
    <property type="entry name" value="GPCRRHODOPSN"/>
</dbReference>
<accession>A0A8C8RQP4</accession>
<dbReference type="SUPFAM" id="SSF81321">
    <property type="entry name" value="Family A G protein-coupled receptor-like"/>
    <property type="match status" value="1"/>
</dbReference>
<sequence length="447" mass="49892">MTSSPTPRLSGALFIIGNHPLLPAMPLKSTHQLSLAVFMVTFITGLPLNLLALCIFVVKARQRLLPADVLLLNLTVSDLLLLAFLPIRIAEVSWEMKWRMPDFLCPFFGFLFFSSIYLTTLTLTGVSIDRYLSVAFPLRYKAGRRPAYALMAVALFWVLAFAHCSVVYVVQYQNKGNSTAGNPTTCYTSFTEQQLAILLPVRLEMFLVLFCLPLCITTFCYARFIIIICSLPLVKAGRKRRAIGLAATTFLIFVVCFTPFNISHVVGYNESPKWRVYALLPSTLNASLDPAIFYFSSTAVQRAFADCLASLRHRLRAIMTQSYTREPPFDTGKASCLLLCTSGEDHRPSLDTSIWQDLELMPSSTRLWTTYLSVRDVGRSCSGLLLISTGVAKESRAFLCCCRFLRTHHISAYFSFGEGGPTSSRIQPQCQGCHNITALPLPLLDHE</sequence>
<evidence type="ECO:0000256" key="5">
    <source>
        <dbReference type="ARBA" id="ARBA00023040"/>
    </source>
</evidence>
<feature type="domain" description="G-protein coupled receptors family 1 profile" evidence="11">
    <location>
        <begin position="48"/>
        <end position="293"/>
    </location>
</feature>
<keyword evidence="4 10" id="KW-1133">Transmembrane helix</keyword>